<dbReference type="GO" id="GO:0030599">
    <property type="term" value="F:pectinesterase activity"/>
    <property type="evidence" value="ECO:0007669"/>
    <property type="project" value="UniProtKB-UniRule"/>
</dbReference>
<dbReference type="Pfam" id="PF09492">
    <property type="entry name" value="Pec_lyase"/>
    <property type="match status" value="1"/>
</dbReference>
<proteinExistence type="inferred from homology"/>
<protein>
    <recommendedName>
        <fullName evidence="5">Pectinesterase</fullName>
        <ecNumber evidence="5">3.1.1.11</ecNumber>
    </recommendedName>
</protein>
<dbReference type="InterPro" id="IPR033131">
    <property type="entry name" value="Pectinesterase_Asp_AS"/>
</dbReference>
<evidence type="ECO:0000256" key="4">
    <source>
        <dbReference type="PROSITE-ProRule" id="PRU10040"/>
    </source>
</evidence>
<organism evidence="7 8">
    <name type="scientific">Flavobacterium sinopsychrotolerans</name>
    <dbReference type="NCBI Taxonomy" id="604089"/>
    <lineage>
        <taxon>Bacteria</taxon>
        <taxon>Pseudomonadati</taxon>
        <taxon>Bacteroidota</taxon>
        <taxon>Flavobacteriia</taxon>
        <taxon>Flavobacteriales</taxon>
        <taxon>Flavobacteriaceae</taxon>
        <taxon>Flavobacterium</taxon>
    </lineage>
</organism>
<dbReference type="PANTHER" id="PTHR31321:SF57">
    <property type="entry name" value="PECTINESTERASE 53-RELATED"/>
    <property type="match status" value="1"/>
</dbReference>
<keyword evidence="8" id="KW-1185">Reference proteome</keyword>
<dbReference type="NCBIfam" id="TIGR02474">
    <property type="entry name" value="pec_lyase"/>
    <property type="match status" value="1"/>
</dbReference>
<keyword evidence="3 5" id="KW-0063">Aspartyl esterase</keyword>
<evidence type="ECO:0000259" key="6">
    <source>
        <dbReference type="Pfam" id="PF01095"/>
    </source>
</evidence>
<dbReference type="EMBL" id="FODN01000001">
    <property type="protein sequence ID" value="SEN63948.1"/>
    <property type="molecule type" value="Genomic_DNA"/>
</dbReference>
<feature type="active site" evidence="4">
    <location>
        <position position="534"/>
    </location>
</feature>
<dbReference type="Gene3D" id="2.160.20.10">
    <property type="entry name" value="Single-stranded right-handed beta-helix, Pectin lyase-like"/>
    <property type="match status" value="1"/>
</dbReference>
<evidence type="ECO:0000256" key="3">
    <source>
        <dbReference type="ARBA" id="ARBA00023085"/>
    </source>
</evidence>
<accession>A0A1H8I7V9</accession>
<evidence type="ECO:0000313" key="7">
    <source>
        <dbReference type="EMBL" id="SEN63948.1"/>
    </source>
</evidence>
<dbReference type="PANTHER" id="PTHR31321">
    <property type="entry name" value="ACYL-COA THIOESTER HYDROLASE YBHC-RELATED"/>
    <property type="match status" value="1"/>
</dbReference>
<evidence type="ECO:0000256" key="2">
    <source>
        <dbReference type="ARBA" id="ARBA00022801"/>
    </source>
</evidence>
<dbReference type="Proteomes" id="UP000198657">
    <property type="component" value="Unassembled WGS sequence"/>
</dbReference>
<dbReference type="InterPro" id="IPR012669">
    <property type="entry name" value="Pectate_lyase"/>
</dbReference>
<dbReference type="GO" id="GO:0042545">
    <property type="term" value="P:cell wall modification"/>
    <property type="evidence" value="ECO:0007669"/>
    <property type="project" value="UniProtKB-UniRule"/>
</dbReference>
<dbReference type="InterPro" id="IPR011050">
    <property type="entry name" value="Pectin_lyase_fold/virulence"/>
</dbReference>
<dbReference type="Gene3D" id="1.50.10.20">
    <property type="match status" value="1"/>
</dbReference>
<dbReference type="GO" id="GO:0045490">
    <property type="term" value="P:pectin catabolic process"/>
    <property type="evidence" value="ECO:0007669"/>
    <property type="project" value="UniProtKB-UniRule"/>
</dbReference>
<dbReference type="SUPFAM" id="SSF51126">
    <property type="entry name" value="Pectin lyase-like"/>
    <property type="match status" value="1"/>
</dbReference>
<keyword evidence="2 5" id="KW-0378">Hydrolase</keyword>
<dbReference type="UniPathway" id="UPA00545">
    <property type="reaction ID" value="UER00823"/>
</dbReference>
<name>A0A1H8I7V9_9FLAO</name>
<dbReference type="Pfam" id="PF01095">
    <property type="entry name" value="Pectinesterase"/>
    <property type="match status" value="1"/>
</dbReference>
<comment type="similarity">
    <text evidence="1">Belongs to the pectinesterase family.</text>
</comment>
<dbReference type="SUPFAM" id="SSF81853">
    <property type="entry name" value="Family 10 polysaccharide lyase"/>
    <property type="match status" value="1"/>
</dbReference>
<reference evidence="8" key="1">
    <citation type="submission" date="2016-10" db="EMBL/GenBank/DDBJ databases">
        <authorList>
            <person name="Varghese N."/>
            <person name="Submissions S."/>
        </authorList>
    </citation>
    <scope>NUCLEOTIDE SEQUENCE [LARGE SCALE GENOMIC DNA]</scope>
    <source>
        <strain evidence="8">CGMCC 1.8704</strain>
    </source>
</reference>
<dbReference type="AlphaFoldDB" id="A0A1H8I7V9"/>
<dbReference type="PROSITE" id="PS00503">
    <property type="entry name" value="PECTINESTERASE_2"/>
    <property type="match status" value="1"/>
</dbReference>
<dbReference type="InterPro" id="IPR012334">
    <property type="entry name" value="Pectin_lyas_fold"/>
</dbReference>
<dbReference type="RefSeq" id="WP_091165067.1">
    <property type="nucleotide sequence ID" value="NZ_CBCSFM010000001.1"/>
</dbReference>
<evidence type="ECO:0000256" key="5">
    <source>
        <dbReference type="RuleBase" id="RU000589"/>
    </source>
</evidence>
<evidence type="ECO:0000256" key="1">
    <source>
        <dbReference type="ARBA" id="ARBA00008891"/>
    </source>
</evidence>
<dbReference type="OrthoDB" id="9804686at2"/>
<dbReference type="InterPro" id="IPR000070">
    <property type="entry name" value="Pectinesterase_cat"/>
</dbReference>
<comment type="catalytic activity">
    <reaction evidence="5">
        <text>[(1-&gt;4)-alpha-D-galacturonosyl methyl ester](n) + n H2O = [(1-&gt;4)-alpha-D-galacturonosyl](n) + n methanol + n H(+)</text>
        <dbReference type="Rhea" id="RHEA:22380"/>
        <dbReference type="Rhea" id="RHEA-COMP:14570"/>
        <dbReference type="Rhea" id="RHEA-COMP:14573"/>
        <dbReference type="ChEBI" id="CHEBI:15377"/>
        <dbReference type="ChEBI" id="CHEBI:15378"/>
        <dbReference type="ChEBI" id="CHEBI:17790"/>
        <dbReference type="ChEBI" id="CHEBI:140522"/>
        <dbReference type="ChEBI" id="CHEBI:140523"/>
        <dbReference type="EC" id="3.1.1.11"/>
    </reaction>
</comment>
<sequence length="683" mass="77523">MSCFQKIIIAFVFVCTAGSGLQSQILNKNWKDIVATDDKAWFSSMEAREIAENVLLYQRNIGGWPKNIKMQKTLSEEEKQKLEALKTDPMDSTTDNGATCMEMLFLSKIYAQVPNEKYKKAFLNGLDYLLAAQYENGGWPQFYPLKKGYYSHITYNDDSMVNILNILKNLIDGTDYYSIKPSQETLLRLKKAFEKGIDCILKTQYKQNGQLTVWCAQHDEFTLLPAKARAYELPSLSGKESAKIVLLLMAIENPSKEIITAVNSAVVWFEKTKITGIREDRQRVGNTKVFDKVMVKDLNAAPLWARFMELDNNIPFFCDRDGVKKGSLSEIGSERRNGYAWYTNEPKEVLKKYPLWKKTHMVSLDKSSTKNTKYSKNEWYSVVAKDGSGDYSSIQEAINDSNSFPYQRKTIFIKNGIYYEKVKINEWNTNISLIGESKEQTIITYDDYFNKINLGKNSTFYTYTMLVEGEGFVAQNLTIQNSSGEVGQAVALTLNANKVLISNCIILGNQDTLYATGNGNKQYVKDCYIEGTTDFIFGKATVLFENCTLHSLKDSYITAAATPEDVAYGFVFKNCKLTAAPGVTAVYLGRPWRIHAKTVFLNCEMGKHIKPEGWHNWSKPEAEKTAFYAEYNSTGEGFLPKSRVTWSHQLRKSEAKKYTLEKCLGSDFSNAIKAGLLESKIKY</sequence>
<comment type="pathway">
    <text evidence="5">Glycan metabolism; pectin degradation; 2-dehydro-3-deoxy-D-gluconate from pectin: step 1/5.</text>
</comment>
<dbReference type="GO" id="GO:0009279">
    <property type="term" value="C:cell outer membrane"/>
    <property type="evidence" value="ECO:0007669"/>
    <property type="project" value="TreeGrafter"/>
</dbReference>
<evidence type="ECO:0000313" key="8">
    <source>
        <dbReference type="Proteomes" id="UP000198657"/>
    </source>
</evidence>
<dbReference type="EC" id="3.1.1.11" evidence="5"/>
<feature type="domain" description="Pectinesterase catalytic" evidence="6">
    <location>
        <begin position="382"/>
        <end position="665"/>
    </location>
</feature>
<dbReference type="STRING" id="604089.SAMN04487942_0451"/>
<gene>
    <name evidence="7" type="ORF">SAMN04487942_0451</name>
</gene>